<keyword evidence="1" id="KW-0378">Hydrolase</keyword>
<evidence type="ECO:0000313" key="1">
    <source>
        <dbReference type="EMBL" id="GFO47111.1"/>
    </source>
</evidence>
<dbReference type="GO" id="GO:0004519">
    <property type="term" value="F:endonuclease activity"/>
    <property type="evidence" value="ECO:0007669"/>
    <property type="project" value="UniProtKB-KW"/>
</dbReference>
<dbReference type="AlphaFoldDB" id="A0AAV4DT95"/>
<keyword evidence="1" id="KW-0540">Nuclease</keyword>
<accession>A0AAV4DT95</accession>
<protein>
    <submittedName>
        <fullName evidence="1">Endonuclease-reverse transcriptase</fullName>
    </submittedName>
</protein>
<gene>
    <name evidence="1" type="ORF">PoB_007361600</name>
</gene>
<sequence>MLKIILDRFRPKADKSIAEEQTGFRTDRSTTEQIFNIRLTLEKYLRHQQELYQVFVDFKKMKDPSQKSSPCGTDNSRID</sequence>
<comment type="caution">
    <text evidence="1">The sequence shown here is derived from an EMBL/GenBank/DDBJ whole genome shotgun (WGS) entry which is preliminary data.</text>
</comment>
<reference evidence="1 2" key="1">
    <citation type="journal article" date="2021" name="Elife">
        <title>Chloroplast acquisition without the gene transfer in kleptoplastic sea slugs, Plakobranchus ocellatus.</title>
        <authorList>
            <person name="Maeda T."/>
            <person name="Takahashi S."/>
            <person name="Yoshida T."/>
            <person name="Shimamura S."/>
            <person name="Takaki Y."/>
            <person name="Nagai Y."/>
            <person name="Toyoda A."/>
            <person name="Suzuki Y."/>
            <person name="Arimoto A."/>
            <person name="Ishii H."/>
            <person name="Satoh N."/>
            <person name="Nishiyama T."/>
            <person name="Hasebe M."/>
            <person name="Maruyama T."/>
            <person name="Minagawa J."/>
            <person name="Obokata J."/>
            <person name="Shigenobu S."/>
        </authorList>
    </citation>
    <scope>NUCLEOTIDE SEQUENCE [LARGE SCALE GENOMIC DNA]</scope>
</reference>
<keyword evidence="1" id="KW-0255">Endonuclease</keyword>
<proteinExistence type="predicted"/>
<organism evidence="1 2">
    <name type="scientific">Plakobranchus ocellatus</name>
    <dbReference type="NCBI Taxonomy" id="259542"/>
    <lineage>
        <taxon>Eukaryota</taxon>
        <taxon>Metazoa</taxon>
        <taxon>Spiralia</taxon>
        <taxon>Lophotrochozoa</taxon>
        <taxon>Mollusca</taxon>
        <taxon>Gastropoda</taxon>
        <taxon>Heterobranchia</taxon>
        <taxon>Euthyneura</taxon>
        <taxon>Panpulmonata</taxon>
        <taxon>Sacoglossa</taxon>
        <taxon>Placobranchoidea</taxon>
        <taxon>Plakobranchidae</taxon>
        <taxon>Plakobranchus</taxon>
    </lineage>
</organism>
<evidence type="ECO:0000313" key="2">
    <source>
        <dbReference type="Proteomes" id="UP000735302"/>
    </source>
</evidence>
<dbReference type="EMBL" id="BLXT01008250">
    <property type="protein sequence ID" value="GFO47111.1"/>
    <property type="molecule type" value="Genomic_DNA"/>
</dbReference>
<name>A0AAV4DT95_9GAST</name>
<keyword evidence="2" id="KW-1185">Reference proteome</keyword>
<dbReference type="Proteomes" id="UP000735302">
    <property type="component" value="Unassembled WGS sequence"/>
</dbReference>